<dbReference type="Gene3D" id="1.20.120.350">
    <property type="entry name" value="Voltage-gated potassium channels. Chain C"/>
    <property type="match status" value="2"/>
</dbReference>
<feature type="transmembrane region" description="Helical" evidence="13">
    <location>
        <begin position="67"/>
        <end position="88"/>
    </location>
</feature>
<comment type="subcellular location">
    <subcellularLocation>
        <location evidence="1">Membrane</location>
        <topology evidence="1">Multi-pass membrane protein</topology>
    </subcellularLocation>
</comment>
<feature type="transmembrane region" description="Helical" evidence="13">
    <location>
        <begin position="351"/>
        <end position="370"/>
    </location>
</feature>
<evidence type="ECO:0000256" key="6">
    <source>
        <dbReference type="ARBA" id="ARBA00022882"/>
    </source>
</evidence>
<keyword evidence="5" id="KW-0631">Potassium channel</keyword>
<dbReference type="GO" id="GO:0005249">
    <property type="term" value="F:voltage-gated potassium channel activity"/>
    <property type="evidence" value="ECO:0007669"/>
    <property type="project" value="InterPro"/>
</dbReference>
<evidence type="ECO:0000256" key="10">
    <source>
        <dbReference type="ARBA" id="ARBA00023136"/>
    </source>
</evidence>
<evidence type="ECO:0000256" key="2">
    <source>
        <dbReference type="ARBA" id="ARBA00022448"/>
    </source>
</evidence>
<dbReference type="PANTHER" id="PTHR11537">
    <property type="entry name" value="VOLTAGE-GATED POTASSIUM CHANNEL"/>
    <property type="match status" value="1"/>
</dbReference>
<dbReference type="InterPro" id="IPR027359">
    <property type="entry name" value="Volt_channel_dom_sf"/>
</dbReference>
<evidence type="ECO:0000256" key="1">
    <source>
        <dbReference type="ARBA" id="ARBA00004141"/>
    </source>
</evidence>
<dbReference type="InterPro" id="IPR005821">
    <property type="entry name" value="Ion_trans_dom"/>
</dbReference>
<feature type="region of interest" description="Disordered" evidence="12">
    <location>
        <begin position="468"/>
        <end position="487"/>
    </location>
</feature>
<feature type="domain" description="Ion transport" evidence="14">
    <location>
        <begin position="184"/>
        <end position="406"/>
    </location>
</feature>
<feature type="compositionally biased region" description="Basic residues" evidence="12">
    <location>
        <begin position="471"/>
        <end position="485"/>
    </location>
</feature>
<evidence type="ECO:0000256" key="13">
    <source>
        <dbReference type="SAM" id="Phobius"/>
    </source>
</evidence>
<dbReference type="EMBL" id="CP099959">
    <property type="protein sequence ID" value="XCC57348.1"/>
    <property type="molecule type" value="Genomic_DNA"/>
</dbReference>
<name>A0AAU8A1E1_9BURK</name>
<evidence type="ECO:0000259" key="14">
    <source>
        <dbReference type="Pfam" id="PF00520"/>
    </source>
</evidence>
<evidence type="ECO:0000256" key="3">
    <source>
        <dbReference type="ARBA" id="ARBA00022538"/>
    </source>
</evidence>
<keyword evidence="10 13" id="KW-0472">Membrane</keyword>
<feature type="transmembrane region" description="Helical" evidence="13">
    <location>
        <begin position="39"/>
        <end position="60"/>
    </location>
</feature>
<dbReference type="PRINTS" id="PR00169">
    <property type="entry name" value="KCHANNEL"/>
</dbReference>
<evidence type="ECO:0000256" key="7">
    <source>
        <dbReference type="ARBA" id="ARBA00022958"/>
    </source>
</evidence>
<dbReference type="Pfam" id="PF00520">
    <property type="entry name" value="Ion_trans"/>
    <property type="match status" value="2"/>
</dbReference>
<keyword evidence="6" id="KW-0851">Voltage-gated channel</keyword>
<gene>
    <name evidence="15" type="ORF">NKE59_07570</name>
</gene>
<dbReference type="Gene3D" id="1.10.287.70">
    <property type="match status" value="1"/>
</dbReference>
<dbReference type="AlphaFoldDB" id="A0AAU8A1E1"/>
<keyword evidence="2" id="KW-0813">Transport</keyword>
<keyword evidence="3" id="KW-0633">Potassium transport</keyword>
<evidence type="ECO:0000256" key="8">
    <source>
        <dbReference type="ARBA" id="ARBA00022989"/>
    </source>
</evidence>
<keyword evidence="11" id="KW-0407">Ion channel</keyword>
<feature type="transmembrane region" description="Helical" evidence="13">
    <location>
        <begin position="382"/>
        <end position="403"/>
    </location>
</feature>
<evidence type="ECO:0000256" key="4">
    <source>
        <dbReference type="ARBA" id="ARBA00022692"/>
    </source>
</evidence>
<dbReference type="InterPro" id="IPR028325">
    <property type="entry name" value="VG_K_chnl"/>
</dbReference>
<evidence type="ECO:0000256" key="11">
    <source>
        <dbReference type="ARBA" id="ARBA00023303"/>
    </source>
</evidence>
<dbReference type="GO" id="GO:0001508">
    <property type="term" value="P:action potential"/>
    <property type="evidence" value="ECO:0007669"/>
    <property type="project" value="TreeGrafter"/>
</dbReference>
<feature type="transmembrane region" description="Helical" evidence="13">
    <location>
        <begin position="108"/>
        <end position="127"/>
    </location>
</feature>
<accession>A0AAU8A1E1</accession>
<reference evidence="15" key="1">
    <citation type="submission" date="2022-06" db="EMBL/GenBank/DDBJ databases">
        <title>New Polynucleobacter species.</title>
        <authorList>
            <person name="Hahn M.W."/>
        </authorList>
    </citation>
    <scope>NUCLEOTIDE SEQUENCE</scope>
    <source>
        <strain evidence="15">UK-FUSCHL-C3</strain>
    </source>
</reference>
<proteinExistence type="predicted"/>
<organism evidence="15">
    <name type="scientific">Polynucleobacter sp. UK-FUSCHL-C3</name>
    <dbReference type="NCBI Taxonomy" id="2955208"/>
    <lineage>
        <taxon>Bacteria</taxon>
        <taxon>Pseudomonadati</taxon>
        <taxon>Pseudomonadota</taxon>
        <taxon>Betaproteobacteria</taxon>
        <taxon>Burkholderiales</taxon>
        <taxon>Burkholderiaceae</taxon>
        <taxon>Polynucleobacter</taxon>
    </lineage>
</organism>
<feature type="transmembrane region" description="Helical" evidence="13">
    <location>
        <begin position="320"/>
        <end position="339"/>
    </location>
</feature>
<dbReference type="SUPFAM" id="SSF81324">
    <property type="entry name" value="Voltage-gated potassium channels"/>
    <property type="match status" value="2"/>
</dbReference>
<evidence type="ECO:0000256" key="5">
    <source>
        <dbReference type="ARBA" id="ARBA00022826"/>
    </source>
</evidence>
<keyword evidence="7" id="KW-0630">Potassium</keyword>
<sequence length="554" mass="63936">MTEQHLTSNKKSPTLRKLVYDLLFNKENPEGFHQLFERAIVFVIVINLAALLAETIPILYESRERQFHLFDVVSVVIFTIEYLLRLYVAPEDPAFQSGRYPRLKFAKSPFAIIDLIAILPFYLSAFFNLDLRALRALRLLRLFKLLRAFYPAVVDFMVINRDKTLRQKVYAIVNETPNSGKLHETFDFFIVLWVLISVACVILESVNSINYHFHVEFIVIDTIAVAIFSTELLMRLYSCTEDPKYQHWLAGRLNYSRQVTTLIDILAIAPFFLESLLDHLFDLRFLRVFRLMRLMKLARYSDATKSLFYVIQREWPVMKASIFIMLMLVMLAACLGYLFEHEAQPDKFENIPQSIYWAVITLASVGYGDISPVTPAGRAITIVLALLGIGIFAIPAAILSSAFSDQLRIERETMKQELYEMLGDGKISPEERSIIDAEAKRLHLSKAEVDRLLEKAKIELGLVPHPEQKGHTHHDLHHAHGHHESHRPAMDLNYLSKHPEAAGEQFKILLAQLQQLAHSVDHERLNQYLSDKKHATDFQMETWEYIAKQTKKSP</sequence>
<protein>
    <submittedName>
        <fullName evidence="15">Ion transporter</fullName>
    </submittedName>
</protein>
<feature type="domain" description="Ion transport" evidence="14">
    <location>
        <begin position="33"/>
        <end position="149"/>
    </location>
</feature>
<feature type="transmembrane region" description="Helical" evidence="13">
    <location>
        <begin position="218"/>
        <end position="238"/>
    </location>
</feature>
<keyword evidence="9" id="KW-0406">Ion transport</keyword>
<keyword evidence="4 13" id="KW-0812">Transmembrane</keyword>
<dbReference type="RefSeq" id="WP_353438378.1">
    <property type="nucleotide sequence ID" value="NZ_CP099959.1"/>
</dbReference>
<keyword evidence="8 13" id="KW-1133">Transmembrane helix</keyword>
<evidence type="ECO:0000313" key="15">
    <source>
        <dbReference type="EMBL" id="XCC57348.1"/>
    </source>
</evidence>
<dbReference type="GO" id="GO:0008076">
    <property type="term" value="C:voltage-gated potassium channel complex"/>
    <property type="evidence" value="ECO:0007669"/>
    <property type="project" value="InterPro"/>
</dbReference>
<feature type="transmembrane region" description="Helical" evidence="13">
    <location>
        <begin position="188"/>
        <end position="206"/>
    </location>
</feature>
<dbReference type="PANTHER" id="PTHR11537:SF254">
    <property type="entry name" value="POTASSIUM VOLTAGE-GATED CHANNEL PROTEIN SHAB"/>
    <property type="match status" value="1"/>
</dbReference>
<evidence type="ECO:0000256" key="12">
    <source>
        <dbReference type="SAM" id="MobiDB-lite"/>
    </source>
</evidence>
<evidence type="ECO:0000256" key="9">
    <source>
        <dbReference type="ARBA" id="ARBA00023065"/>
    </source>
</evidence>